<dbReference type="AlphaFoldDB" id="A0A085U0I1"/>
<dbReference type="SUPFAM" id="SSF53613">
    <property type="entry name" value="Ribokinase-like"/>
    <property type="match status" value="1"/>
</dbReference>
<comment type="similarity">
    <text evidence="1">Belongs to the carbohydrate kinase PfkB family.</text>
</comment>
<keyword evidence="6" id="KW-1185">Reference proteome</keyword>
<evidence type="ECO:0000313" key="6">
    <source>
        <dbReference type="Proteomes" id="UP000028607"/>
    </source>
</evidence>
<reference evidence="6" key="1">
    <citation type="submission" date="2013-04" db="EMBL/GenBank/DDBJ databases">
        <title>Thioclava sp. 13D2W-2 Genome Sequencing.</title>
        <authorList>
            <person name="Lai Q."/>
            <person name="Li G."/>
            <person name="Shao Z."/>
        </authorList>
    </citation>
    <scope>NUCLEOTIDE SEQUENCE [LARGE SCALE GENOMIC DNA]</scope>
    <source>
        <strain evidence="6">13D2W-2</strain>
    </source>
</reference>
<accession>A0A085U0I1</accession>
<dbReference type="PANTHER" id="PTHR43085:SF15">
    <property type="entry name" value="2-DEHYDRO-3-DEOXYGLUCONOKINASE"/>
    <property type="match status" value="1"/>
</dbReference>
<dbReference type="Gene3D" id="3.40.1190.20">
    <property type="match status" value="1"/>
</dbReference>
<keyword evidence="2" id="KW-0808">Transferase</keyword>
<evidence type="ECO:0000259" key="4">
    <source>
        <dbReference type="Pfam" id="PF00294"/>
    </source>
</evidence>
<evidence type="ECO:0000256" key="3">
    <source>
        <dbReference type="ARBA" id="ARBA00022777"/>
    </source>
</evidence>
<feature type="domain" description="Carbohydrate kinase PfkB" evidence="4">
    <location>
        <begin position="6"/>
        <end position="290"/>
    </location>
</feature>
<protein>
    <submittedName>
        <fullName evidence="5">2-dehydro-3-deoxygluconokinase</fullName>
    </submittedName>
</protein>
<evidence type="ECO:0000256" key="1">
    <source>
        <dbReference type="ARBA" id="ARBA00010688"/>
    </source>
</evidence>
<dbReference type="InterPro" id="IPR011611">
    <property type="entry name" value="PfkB_dom"/>
</dbReference>
<gene>
    <name evidence="5" type="ORF">DW2_04179</name>
</gene>
<comment type="caution">
    <text evidence="5">The sequence shown here is derived from an EMBL/GenBank/DDBJ whole genome shotgun (WGS) entry which is preliminary data.</text>
</comment>
<name>A0A085U0I1_9RHOB</name>
<keyword evidence="3 5" id="KW-0418">Kinase</keyword>
<dbReference type="eggNOG" id="COG0524">
    <property type="taxonomic scope" value="Bacteria"/>
</dbReference>
<dbReference type="GO" id="GO:0005829">
    <property type="term" value="C:cytosol"/>
    <property type="evidence" value="ECO:0007669"/>
    <property type="project" value="TreeGrafter"/>
</dbReference>
<dbReference type="Pfam" id="PF00294">
    <property type="entry name" value="PfkB"/>
    <property type="match status" value="1"/>
</dbReference>
<dbReference type="EMBL" id="AQRC01000002">
    <property type="protein sequence ID" value="KFE36478.1"/>
    <property type="molecule type" value="Genomic_DNA"/>
</dbReference>
<dbReference type="OrthoDB" id="9776822at2"/>
<sequence length="292" mass="31571">MGRPVIACVGEAMVELSFDRAEGRIGFAGDTLNTAVYLSREIGKAGQVEFVTTLGRDGVSDRMIAFIEAEGVGTARIRRHPERLPGIYAIAVDAQGERSFSYWRDQSAARTLFEDGFAQLAGADLIYLSAITLAILPPERRYALLDHLAAHEARVAFDSNYRPRLWEDARTAREVTEAAWRITDIALPSLDDEMALFGDADAQAVRARLNGWGARQGALKMGARGALPLDPAVTCPDLQAAETVVDTTAAGDSFNGAWLAAHLNQLTDAECLLRGHARALDVIARPGAILPR</sequence>
<evidence type="ECO:0000256" key="2">
    <source>
        <dbReference type="ARBA" id="ARBA00022679"/>
    </source>
</evidence>
<dbReference type="InterPro" id="IPR050306">
    <property type="entry name" value="PfkB_Carbo_kinase"/>
</dbReference>
<reference evidence="5 6" key="2">
    <citation type="journal article" date="2015" name="Antonie Van Leeuwenhoek">
        <title>Thioclava indica sp. nov., isolated from surface seawater of the Indian Ocean.</title>
        <authorList>
            <person name="Liu Y."/>
            <person name="Lai Q."/>
            <person name="Du J."/>
            <person name="Xu H."/>
            <person name="Jiang L."/>
            <person name="Shao Z."/>
        </authorList>
    </citation>
    <scope>NUCLEOTIDE SEQUENCE [LARGE SCALE GENOMIC DNA]</scope>
    <source>
        <strain evidence="5 6">13D2W-2</strain>
    </source>
</reference>
<organism evidence="5 6">
    <name type="scientific">Thioclava atlantica</name>
    <dbReference type="NCBI Taxonomy" id="1317124"/>
    <lineage>
        <taxon>Bacteria</taxon>
        <taxon>Pseudomonadati</taxon>
        <taxon>Pseudomonadota</taxon>
        <taxon>Alphaproteobacteria</taxon>
        <taxon>Rhodobacterales</taxon>
        <taxon>Paracoccaceae</taxon>
        <taxon>Thioclava</taxon>
    </lineage>
</organism>
<dbReference type="InterPro" id="IPR029056">
    <property type="entry name" value="Ribokinase-like"/>
</dbReference>
<evidence type="ECO:0000313" key="5">
    <source>
        <dbReference type="EMBL" id="KFE36478.1"/>
    </source>
</evidence>
<dbReference type="GO" id="GO:0008673">
    <property type="term" value="F:2-dehydro-3-deoxygluconokinase activity"/>
    <property type="evidence" value="ECO:0007669"/>
    <property type="project" value="TreeGrafter"/>
</dbReference>
<dbReference type="CDD" id="cd01166">
    <property type="entry name" value="KdgK"/>
    <property type="match status" value="1"/>
</dbReference>
<dbReference type="GO" id="GO:0019698">
    <property type="term" value="P:D-galacturonate catabolic process"/>
    <property type="evidence" value="ECO:0007669"/>
    <property type="project" value="TreeGrafter"/>
</dbReference>
<dbReference type="Proteomes" id="UP000028607">
    <property type="component" value="Unassembled WGS sequence"/>
</dbReference>
<dbReference type="GO" id="GO:0042840">
    <property type="term" value="P:D-glucuronate catabolic process"/>
    <property type="evidence" value="ECO:0007669"/>
    <property type="project" value="TreeGrafter"/>
</dbReference>
<dbReference type="PANTHER" id="PTHR43085">
    <property type="entry name" value="HEXOKINASE FAMILY MEMBER"/>
    <property type="match status" value="1"/>
</dbReference>
<dbReference type="GO" id="GO:0006974">
    <property type="term" value="P:DNA damage response"/>
    <property type="evidence" value="ECO:0007669"/>
    <property type="project" value="TreeGrafter"/>
</dbReference>
<dbReference type="STRING" id="1317124.DW2_04179"/>
<proteinExistence type="inferred from homology"/>
<dbReference type="RefSeq" id="WP_038143982.1">
    <property type="nucleotide sequence ID" value="NZ_AQRC01000002.1"/>
</dbReference>
<dbReference type="PATRIC" id="fig|1317124.6.peg.847"/>